<evidence type="ECO:0000313" key="3">
    <source>
        <dbReference type="Proteomes" id="UP000234483"/>
    </source>
</evidence>
<gene>
    <name evidence="1" type="ORF">C1707_03040</name>
    <name evidence="2" type="ORF">CFHF_03135</name>
</gene>
<evidence type="ECO:0000313" key="4">
    <source>
        <dbReference type="Proteomes" id="UP000281192"/>
    </source>
</evidence>
<dbReference type="KEGG" id="cfh:C1707_03040"/>
<reference evidence="2 3" key="1">
    <citation type="submission" date="2017-12" db="EMBL/GenBank/DDBJ databases">
        <title>The genome sequence of Caulobacter flavus CGMCC1 15093.</title>
        <authorList>
            <person name="Gao J."/>
            <person name="Mao X."/>
            <person name="Sun J."/>
        </authorList>
    </citation>
    <scope>NUCLEOTIDE SEQUENCE [LARGE SCALE GENOMIC DNA]</scope>
    <source>
        <strain evidence="2 3">CGMCC1 15093</strain>
    </source>
</reference>
<dbReference type="EMBL" id="PJRQ01000008">
    <property type="protein sequence ID" value="PLR19279.1"/>
    <property type="molecule type" value="Genomic_DNA"/>
</dbReference>
<organism evidence="2 3">
    <name type="scientific">Caulobacter flavus</name>
    <dbReference type="NCBI Taxonomy" id="1679497"/>
    <lineage>
        <taxon>Bacteria</taxon>
        <taxon>Pseudomonadati</taxon>
        <taxon>Pseudomonadota</taxon>
        <taxon>Alphaproteobacteria</taxon>
        <taxon>Caulobacterales</taxon>
        <taxon>Caulobacteraceae</taxon>
        <taxon>Caulobacter</taxon>
    </lineage>
</organism>
<accession>A0A2N5CZN5</accession>
<evidence type="ECO:0000313" key="2">
    <source>
        <dbReference type="EMBL" id="PLR19279.1"/>
    </source>
</evidence>
<reference evidence="1 4" key="2">
    <citation type="submission" date="2018-01" db="EMBL/GenBank/DDBJ databases">
        <title>Complete genome sequence of Caulobacter flavus RHGG3.</title>
        <authorList>
            <person name="Yang E."/>
        </authorList>
    </citation>
    <scope>NUCLEOTIDE SEQUENCE [LARGE SCALE GENOMIC DNA]</scope>
    <source>
        <strain evidence="1 4">RHGG3</strain>
    </source>
</reference>
<keyword evidence="4" id="KW-1185">Reference proteome</keyword>
<evidence type="ECO:0000313" key="1">
    <source>
        <dbReference type="EMBL" id="AYV45303.1"/>
    </source>
</evidence>
<name>A0A2N5CZN5_9CAUL</name>
<proteinExistence type="predicted"/>
<dbReference type="RefSeq" id="WP_101711576.1">
    <property type="nucleotide sequence ID" value="NZ_PJRQ01000008.1"/>
</dbReference>
<dbReference type="EMBL" id="CP026100">
    <property type="protein sequence ID" value="AYV45303.1"/>
    <property type="molecule type" value="Genomic_DNA"/>
</dbReference>
<sequence>MNSAQRSGLLADKDGRIGGRLSAALIEQAKANTGIATDTELLEFALASLALEDRFAEAFEAVGGTVDPDLKLGF</sequence>
<protein>
    <submittedName>
        <fullName evidence="2">Uncharacterized protein</fullName>
    </submittedName>
</protein>
<dbReference type="Proteomes" id="UP000234483">
    <property type="component" value="Unassembled WGS sequence"/>
</dbReference>
<dbReference type="OrthoDB" id="7366417at2"/>
<dbReference type="AlphaFoldDB" id="A0A2N5CZN5"/>
<dbReference type="Proteomes" id="UP000281192">
    <property type="component" value="Chromosome"/>
</dbReference>